<accession>A0A2Z7AS55</accession>
<evidence type="ECO:0000313" key="2">
    <source>
        <dbReference type="Proteomes" id="UP000250235"/>
    </source>
</evidence>
<evidence type="ECO:0000313" key="1">
    <source>
        <dbReference type="EMBL" id="KZV22042.1"/>
    </source>
</evidence>
<dbReference type="Proteomes" id="UP000250235">
    <property type="component" value="Unassembled WGS sequence"/>
</dbReference>
<protein>
    <submittedName>
        <fullName evidence="1">Uncharacterized protein</fullName>
    </submittedName>
</protein>
<organism evidence="1 2">
    <name type="scientific">Dorcoceras hygrometricum</name>
    <dbReference type="NCBI Taxonomy" id="472368"/>
    <lineage>
        <taxon>Eukaryota</taxon>
        <taxon>Viridiplantae</taxon>
        <taxon>Streptophyta</taxon>
        <taxon>Embryophyta</taxon>
        <taxon>Tracheophyta</taxon>
        <taxon>Spermatophyta</taxon>
        <taxon>Magnoliopsida</taxon>
        <taxon>eudicotyledons</taxon>
        <taxon>Gunneridae</taxon>
        <taxon>Pentapetalae</taxon>
        <taxon>asterids</taxon>
        <taxon>lamiids</taxon>
        <taxon>Lamiales</taxon>
        <taxon>Gesneriaceae</taxon>
        <taxon>Didymocarpoideae</taxon>
        <taxon>Trichosporeae</taxon>
        <taxon>Loxocarpinae</taxon>
        <taxon>Dorcoceras</taxon>
    </lineage>
</organism>
<keyword evidence="2" id="KW-1185">Reference proteome</keyword>
<dbReference type="AlphaFoldDB" id="A0A2Z7AS55"/>
<sequence length="73" mass="8557">MANQIKRHNVSSLTYENFPGGHPSQYRSHPCTLNSTIIEDFRFRDVIESFAVDNRIELFRSCDVMFFSYSFSV</sequence>
<gene>
    <name evidence="1" type="ORF">F511_36470</name>
</gene>
<reference evidence="1 2" key="1">
    <citation type="journal article" date="2015" name="Proc. Natl. Acad. Sci. U.S.A.">
        <title>The resurrection genome of Boea hygrometrica: A blueprint for survival of dehydration.</title>
        <authorList>
            <person name="Xiao L."/>
            <person name="Yang G."/>
            <person name="Zhang L."/>
            <person name="Yang X."/>
            <person name="Zhao S."/>
            <person name="Ji Z."/>
            <person name="Zhou Q."/>
            <person name="Hu M."/>
            <person name="Wang Y."/>
            <person name="Chen M."/>
            <person name="Xu Y."/>
            <person name="Jin H."/>
            <person name="Xiao X."/>
            <person name="Hu G."/>
            <person name="Bao F."/>
            <person name="Hu Y."/>
            <person name="Wan P."/>
            <person name="Li L."/>
            <person name="Deng X."/>
            <person name="Kuang T."/>
            <person name="Xiang C."/>
            <person name="Zhu J.K."/>
            <person name="Oliver M.J."/>
            <person name="He Y."/>
        </authorList>
    </citation>
    <scope>NUCLEOTIDE SEQUENCE [LARGE SCALE GENOMIC DNA]</scope>
    <source>
        <strain evidence="2">cv. XS01</strain>
    </source>
</reference>
<dbReference type="EMBL" id="KV014484">
    <property type="protein sequence ID" value="KZV22042.1"/>
    <property type="molecule type" value="Genomic_DNA"/>
</dbReference>
<proteinExistence type="predicted"/>
<name>A0A2Z7AS55_9LAMI</name>